<evidence type="ECO:0000313" key="3">
    <source>
        <dbReference type="Proteomes" id="UP001169066"/>
    </source>
</evidence>
<accession>A0ABT7QSM1</accession>
<keyword evidence="1" id="KW-0472">Membrane</keyword>
<gene>
    <name evidence="2" type="ORF">PF327_05025</name>
</gene>
<dbReference type="EMBL" id="JAQIBC010000002">
    <property type="protein sequence ID" value="MDM5263554.1"/>
    <property type="molecule type" value="Genomic_DNA"/>
</dbReference>
<feature type="transmembrane region" description="Helical" evidence="1">
    <location>
        <begin position="58"/>
        <end position="83"/>
    </location>
</feature>
<organism evidence="2 3">
    <name type="scientific">Sulfurovum xiamenensis</name>
    <dbReference type="NCBI Taxonomy" id="3019066"/>
    <lineage>
        <taxon>Bacteria</taxon>
        <taxon>Pseudomonadati</taxon>
        <taxon>Campylobacterota</taxon>
        <taxon>Epsilonproteobacteria</taxon>
        <taxon>Campylobacterales</taxon>
        <taxon>Sulfurovaceae</taxon>
        <taxon>Sulfurovum</taxon>
    </lineage>
</organism>
<reference evidence="2" key="1">
    <citation type="submission" date="2023-01" db="EMBL/GenBank/DDBJ databases">
        <title>Sulfurovum sp. XTW-4 genome assembly.</title>
        <authorList>
            <person name="Wang J."/>
        </authorList>
    </citation>
    <scope>NUCLEOTIDE SEQUENCE</scope>
    <source>
        <strain evidence="2">XTW-4</strain>
    </source>
</reference>
<dbReference type="InterPro" id="IPR019099">
    <property type="entry name" value="Uncharacterised_PGPGW_TM"/>
</dbReference>
<sequence length="135" mass="15807">MMEFIDNHENLLFGLTLVSIMSFIASILLIPWIVTQIPADYFTHPKRQRYLCCQKPKMVRFMFIFLKNIIGVLLIIGGIFLLFLPGQGILTILIGLLIIDFPYKYRFEIWVIKHPFVLKSVNKLRTKAKKRPLVI</sequence>
<dbReference type="RefSeq" id="WP_037999870.1">
    <property type="nucleotide sequence ID" value="NZ_JAQIBC010000002.1"/>
</dbReference>
<proteinExistence type="predicted"/>
<name>A0ABT7QSM1_9BACT</name>
<protein>
    <recommendedName>
        <fullName evidence="4">Transmembrane protein (PGPGW)</fullName>
    </recommendedName>
</protein>
<keyword evidence="1" id="KW-1133">Transmembrane helix</keyword>
<comment type="caution">
    <text evidence="2">The sequence shown here is derived from an EMBL/GenBank/DDBJ whole genome shotgun (WGS) entry which is preliminary data.</text>
</comment>
<evidence type="ECO:0008006" key="4">
    <source>
        <dbReference type="Google" id="ProtNLM"/>
    </source>
</evidence>
<feature type="transmembrane region" description="Helical" evidence="1">
    <location>
        <begin position="12"/>
        <end position="37"/>
    </location>
</feature>
<dbReference type="Proteomes" id="UP001169066">
    <property type="component" value="Unassembled WGS sequence"/>
</dbReference>
<keyword evidence="3" id="KW-1185">Reference proteome</keyword>
<evidence type="ECO:0000313" key="2">
    <source>
        <dbReference type="EMBL" id="MDM5263554.1"/>
    </source>
</evidence>
<keyword evidence="1" id="KW-0812">Transmembrane</keyword>
<dbReference type="Pfam" id="PF09656">
    <property type="entry name" value="PGPGW"/>
    <property type="match status" value="1"/>
</dbReference>
<evidence type="ECO:0000256" key="1">
    <source>
        <dbReference type="SAM" id="Phobius"/>
    </source>
</evidence>